<evidence type="ECO:0008006" key="4">
    <source>
        <dbReference type="Google" id="ProtNLM"/>
    </source>
</evidence>
<evidence type="ECO:0000313" key="2">
    <source>
        <dbReference type="EMBL" id="GCE08288.1"/>
    </source>
</evidence>
<comment type="caution">
    <text evidence="2">The sequence shown here is derived from an EMBL/GenBank/DDBJ whole genome shotgun (WGS) entry which is preliminary data.</text>
</comment>
<dbReference type="AlphaFoldDB" id="A0A401ZN33"/>
<protein>
    <recommendedName>
        <fullName evidence="4">CHRD domain-containing protein</fullName>
    </recommendedName>
</protein>
<dbReference type="Proteomes" id="UP000287224">
    <property type="component" value="Unassembled WGS sequence"/>
</dbReference>
<dbReference type="EMBL" id="BIFQ01000002">
    <property type="protein sequence ID" value="GCE08288.1"/>
    <property type="molecule type" value="Genomic_DNA"/>
</dbReference>
<dbReference type="RefSeq" id="WP_126600743.1">
    <property type="nucleotide sequence ID" value="NZ_BIFQ01000002.1"/>
</dbReference>
<reference evidence="3" key="1">
    <citation type="submission" date="2018-12" db="EMBL/GenBank/DDBJ databases">
        <title>Tengunoibacter tsumagoiensis gen. nov., sp. nov., Dictyobacter kobayashii sp. nov., D. alpinus sp. nov., and D. joshuensis sp. nov. and description of Dictyobacteraceae fam. nov. within the order Ktedonobacterales isolated from Tengu-no-mugimeshi.</title>
        <authorList>
            <person name="Wang C.M."/>
            <person name="Zheng Y."/>
            <person name="Sakai Y."/>
            <person name="Toyoda A."/>
            <person name="Minakuchi Y."/>
            <person name="Abe K."/>
            <person name="Yokota A."/>
            <person name="Yabe S."/>
        </authorList>
    </citation>
    <scope>NUCLEOTIDE SEQUENCE [LARGE SCALE GENOMIC DNA]</scope>
    <source>
        <strain evidence="3">S-27</strain>
    </source>
</reference>
<gene>
    <name evidence="2" type="ORF">KDAU_56170</name>
</gene>
<name>A0A401ZN33_9CHLR</name>
<keyword evidence="3" id="KW-1185">Reference proteome</keyword>
<evidence type="ECO:0000313" key="3">
    <source>
        <dbReference type="Proteomes" id="UP000287224"/>
    </source>
</evidence>
<feature type="chain" id="PRO_5019514411" description="CHRD domain-containing protein" evidence="1">
    <location>
        <begin position="27"/>
        <end position="147"/>
    </location>
</feature>
<proteinExistence type="predicted"/>
<organism evidence="2 3">
    <name type="scientific">Dictyobacter aurantiacus</name>
    <dbReference type="NCBI Taxonomy" id="1936993"/>
    <lineage>
        <taxon>Bacteria</taxon>
        <taxon>Bacillati</taxon>
        <taxon>Chloroflexota</taxon>
        <taxon>Ktedonobacteria</taxon>
        <taxon>Ktedonobacterales</taxon>
        <taxon>Dictyobacteraceae</taxon>
        <taxon>Dictyobacter</taxon>
    </lineage>
</organism>
<dbReference type="OrthoDB" id="166482at2"/>
<accession>A0A401ZN33</accession>
<keyword evidence="1" id="KW-0732">Signal</keyword>
<evidence type="ECO:0000256" key="1">
    <source>
        <dbReference type="SAM" id="SignalP"/>
    </source>
</evidence>
<sequence length="147" mass="15046">MRYALFRLLLALLCSAMLMTSGVAFAHEQRLPPGAFSPGRFPPGRFPPGNVQQGNLQQNGFIIVQTQTSMVPTSAAADLAVTCPAGRIATGGGGAIGTGGIQGGSITTTGPFPAANLNDPTGWHVIVTNLTGAAQPVTAWVLCVRTS</sequence>
<feature type="signal peptide" evidence="1">
    <location>
        <begin position="1"/>
        <end position="26"/>
    </location>
</feature>